<organism evidence="6 7">
    <name type="scientific">Agrobacterium rubi TR3 = NBRC 13261</name>
    <dbReference type="NCBI Taxonomy" id="1368415"/>
    <lineage>
        <taxon>Bacteria</taxon>
        <taxon>Pseudomonadati</taxon>
        <taxon>Pseudomonadota</taxon>
        <taxon>Alphaproteobacteria</taxon>
        <taxon>Hyphomicrobiales</taxon>
        <taxon>Rhizobiaceae</taxon>
        <taxon>Rhizobium/Agrobacterium group</taxon>
        <taxon>Agrobacterium</taxon>
    </lineage>
</organism>
<evidence type="ECO:0000259" key="5">
    <source>
        <dbReference type="Pfam" id="PF12697"/>
    </source>
</evidence>
<feature type="chain" id="PRO_5001756255" description="AB hydrolase-1 domain-containing protein" evidence="4">
    <location>
        <begin position="21"/>
        <end position="354"/>
    </location>
</feature>
<dbReference type="PIRSF" id="PIRSF031982">
    <property type="entry name" value="UCP031982_abhydr"/>
    <property type="match status" value="1"/>
</dbReference>
<accession>A0A081CUW1</accession>
<gene>
    <name evidence="6" type="ORF">RRU01S_12_00400</name>
</gene>
<evidence type="ECO:0000313" key="7">
    <source>
        <dbReference type="Proteomes" id="UP000028701"/>
    </source>
</evidence>
<dbReference type="InterPro" id="IPR029058">
    <property type="entry name" value="AB_hydrolase_fold"/>
</dbReference>
<dbReference type="OrthoDB" id="9814760at2"/>
<evidence type="ECO:0000256" key="2">
    <source>
        <dbReference type="ARBA" id="ARBA00022963"/>
    </source>
</evidence>
<sequence length="354" mass="37624">MRSILSAVVLSTLAMTPAFAGDDVGIRDITIHSPTRGKDVAVTVWYPSDGKGGTINVGENRIFEGTAAQSKAQIQSGRFPLVLFSHGSGARGTSAAWLATALAQAGFIVAAPDHPGTTSGDSTPQDTPKIWERTDDLSTIITSLTSNAQWSPSIDTNRVGVLGFSLGGSAALELAGARADLDAYVQYCVDHATQMDCTWFTGGRGYKNGEPIDVPKLDLRSVDKARFEQSNRDERIRTAVLVDPGLEVAFTKDSLKAIPMPLSFINLGSVGNIPVSVLSDQLAKDVPHATYAQVNDADHFSFLPVCKPGAAEFLTSVGEIDPICTPTARDRADIHAQLIKLIVDAFRTTLKAGQ</sequence>
<keyword evidence="1" id="KW-0378">Hydrolase</keyword>
<evidence type="ECO:0000256" key="1">
    <source>
        <dbReference type="ARBA" id="ARBA00022801"/>
    </source>
</evidence>
<dbReference type="PANTHER" id="PTHR10272:SF0">
    <property type="entry name" value="PLATELET-ACTIVATING FACTOR ACETYLHYDROLASE"/>
    <property type="match status" value="1"/>
</dbReference>
<evidence type="ECO:0000256" key="4">
    <source>
        <dbReference type="SAM" id="SignalP"/>
    </source>
</evidence>
<dbReference type="InterPro" id="IPR016986">
    <property type="entry name" value="UCP031982_abhydr"/>
</dbReference>
<reference evidence="6 7" key="1">
    <citation type="submission" date="2014-08" db="EMBL/GenBank/DDBJ databases">
        <title>Whole genome shotgun sequence of Rhizobium rubi NBRC 13261.</title>
        <authorList>
            <person name="Katano-Makiyama Y."/>
            <person name="Hosoyama A."/>
            <person name="Hashimoto M."/>
            <person name="Hosoyama Y."/>
            <person name="Noguchi M."/>
            <person name="Tsuchikane K."/>
            <person name="Uohara A."/>
            <person name="Ohji S."/>
            <person name="Ichikawa N."/>
            <person name="Kimura A."/>
            <person name="Yamazoe A."/>
            <person name="Fujita N."/>
        </authorList>
    </citation>
    <scope>NUCLEOTIDE SEQUENCE [LARGE SCALE GENOMIC DNA]</scope>
    <source>
        <strain evidence="6 7">NBRC 13261</strain>
    </source>
</reference>
<feature type="signal peptide" evidence="4">
    <location>
        <begin position="1"/>
        <end position="20"/>
    </location>
</feature>
<dbReference type="eggNOG" id="COG4188">
    <property type="taxonomic scope" value="Bacteria"/>
</dbReference>
<dbReference type="Gene3D" id="3.40.50.1820">
    <property type="entry name" value="alpha/beta hydrolase"/>
    <property type="match status" value="1"/>
</dbReference>
<dbReference type="GO" id="GO:0016042">
    <property type="term" value="P:lipid catabolic process"/>
    <property type="evidence" value="ECO:0007669"/>
    <property type="project" value="UniProtKB-KW"/>
</dbReference>
<dbReference type="Pfam" id="PF12697">
    <property type="entry name" value="Abhydrolase_6"/>
    <property type="match status" value="1"/>
</dbReference>
<dbReference type="EMBL" id="BBJU01000012">
    <property type="protein sequence ID" value="GAK70457.1"/>
    <property type="molecule type" value="Genomic_DNA"/>
</dbReference>
<keyword evidence="3" id="KW-0443">Lipid metabolism</keyword>
<dbReference type="PANTHER" id="PTHR10272">
    <property type="entry name" value="PLATELET-ACTIVATING FACTOR ACETYLHYDROLASE"/>
    <property type="match status" value="1"/>
</dbReference>
<evidence type="ECO:0000256" key="3">
    <source>
        <dbReference type="ARBA" id="ARBA00023098"/>
    </source>
</evidence>
<keyword evidence="4" id="KW-0732">Signal</keyword>
<dbReference type="SUPFAM" id="SSF53474">
    <property type="entry name" value="alpha/beta-Hydrolases"/>
    <property type="match status" value="1"/>
</dbReference>
<dbReference type="InterPro" id="IPR000073">
    <property type="entry name" value="AB_hydrolase_1"/>
</dbReference>
<dbReference type="Proteomes" id="UP000028701">
    <property type="component" value="Unassembled WGS sequence"/>
</dbReference>
<dbReference type="RefSeq" id="WP_045230046.1">
    <property type="nucleotide sequence ID" value="NZ_BBJU01000012.1"/>
</dbReference>
<comment type="caution">
    <text evidence="6">The sequence shown here is derived from an EMBL/GenBank/DDBJ whole genome shotgun (WGS) entry which is preliminary data.</text>
</comment>
<proteinExistence type="predicted"/>
<feature type="domain" description="AB hydrolase-1" evidence="5">
    <location>
        <begin position="82"/>
        <end position="235"/>
    </location>
</feature>
<dbReference type="AlphaFoldDB" id="A0A081CUW1"/>
<dbReference type="GO" id="GO:0003847">
    <property type="term" value="F:1-alkyl-2-acetylglycerophosphocholine esterase activity"/>
    <property type="evidence" value="ECO:0007669"/>
    <property type="project" value="TreeGrafter"/>
</dbReference>
<keyword evidence="2" id="KW-0442">Lipid degradation</keyword>
<name>A0A081CUW1_9HYPH</name>
<protein>
    <recommendedName>
        <fullName evidence="5">AB hydrolase-1 domain-containing protein</fullName>
    </recommendedName>
</protein>
<evidence type="ECO:0000313" key="6">
    <source>
        <dbReference type="EMBL" id="GAK70457.1"/>
    </source>
</evidence>